<keyword evidence="1" id="KW-0812">Transmembrane</keyword>
<feature type="transmembrane region" description="Helical" evidence="1">
    <location>
        <begin position="58"/>
        <end position="77"/>
    </location>
</feature>
<reference evidence="2" key="1">
    <citation type="journal article" date="2020" name="Nature">
        <title>Giant virus diversity and host interactions through global metagenomics.</title>
        <authorList>
            <person name="Schulz F."/>
            <person name="Roux S."/>
            <person name="Paez-Espino D."/>
            <person name="Jungbluth S."/>
            <person name="Walsh D.A."/>
            <person name="Denef V.J."/>
            <person name="McMahon K.D."/>
            <person name="Konstantinidis K.T."/>
            <person name="Eloe-Fadrosh E.A."/>
            <person name="Kyrpides N.C."/>
            <person name="Woyke T."/>
        </authorList>
    </citation>
    <scope>NUCLEOTIDE SEQUENCE</scope>
    <source>
        <strain evidence="2">GVMAG-S-1017745-26</strain>
    </source>
</reference>
<keyword evidence="1" id="KW-1133">Transmembrane helix</keyword>
<sequence length="198" mass="21496">MYVIIIMKKNLLTKLLKNKILYYLVLAFSALNVLGYFSMRSWECVVIFSAVAYSANCYGGNMTVALLAGLFASNFVFGCNRVKEGFKEARAPAKKARKLLEGAEKKAKEEVEKKKRETMAASAAGYEAQKAGNSKAVEGFAVIEGNANMGVQDAMKMVNSLGKGKDGAMNAENIEKMINNMGGISKILQTFGNMNTTA</sequence>
<evidence type="ECO:0000256" key="1">
    <source>
        <dbReference type="SAM" id="Phobius"/>
    </source>
</evidence>
<dbReference type="AlphaFoldDB" id="A0A6C0M003"/>
<feature type="transmembrane region" description="Helical" evidence="1">
    <location>
        <begin position="20"/>
        <end position="38"/>
    </location>
</feature>
<accession>A0A6C0M003</accession>
<protein>
    <submittedName>
        <fullName evidence="2">Uncharacterized protein</fullName>
    </submittedName>
</protein>
<name>A0A6C0M003_9ZZZZ</name>
<dbReference type="EMBL" id="MN740587">
    <property type="protein sequence ID" value="QHU35331.1"/>
    <property type="molecule type" value="Genomic_DNA"/>
</dbReference>
<keyword evidence="1" id="KW-0472">Membrane</keyword>
<evidence type="ECO:0000313" key="2">
    <source>
        <dbReference type="EMBL" id="QHU35331.1"/>
    </source>
</evidence>
<proteinExistence type="predicted"/>
<organism evidence="2">
    <name type="scientific">viral metagenome</name>
    <dbReference type="NCBI Taxonomy" id="1070528"/>
    <lineage>
        <taxon>unclassified sequences</taxon>
        <taxon>metagenomes</taxon>
        <taxon>organismal metagenomes</taxon>
    </lineage>
</organism>